<evidence type="ECO:0000256" key="6">
    <source>
        <dbReference type="ARBA" id="ARBA00023136"/>
    </source>
</evidence>
<keyword evidence="3" id="KW-1003">Cell membrane</keyword>
<feature type="transmembrane region" description="Helical" evidence="7">
    <location>
        <begin position="36"/>
        <end position="54"/>
    </location>
</feature>
<dbReference type="InterPro" id="IPR045621">
    <property type="entry name" value="BPD_transp_1_N"/>
</dbReference>
<reference evidence="9 10" key="1">
    <citation type="submission" date="2022-10" db="EMBL/GenBank/DDBJ databases">
        <title>The complete genomes of actinobacterial strains from the NBC collection.</title>
        <authorList>
            <person name="Joergensen T.S."/>
            <person name="Alvarez Arevalo M."/>
            <person name="Sterndorff E.B."/>
            <person name="Faurdal D."/>
            <person name="Vuksanovic O."/>
            <person name="Mourched A.-S."/>
            <person name="Charusanti P."/>
            <person name="Shaw S."/>
            <person name="Blin K."/>
            <person name="Weber T."/>
        </authorList>
    </citation>
    <scope>NUCLEOTIDE SEQUENCE [LARGE SCALE GENOMIC DNA]</scope>
    <source>
        <strain evidence="9 10">NBC_01413</strain>
    </source>
</reference>
<dbReference type="PANTHER" id="PTHR43163">
    <property type="entry name" value="DIPEPTIDE TRANSPORT SYSTEM PERMEASE PROTEIN DPPB-RELATED"/>
    <property type="match status" value="1"/>
</dbReference>
<keyword evidence="5 7" id="KW-1133">Transmembrane helix</keyword>
<dbReference type="CDD" id="cd06261">
    <property type="entry name" value="TM_PBP2"/>
    <property type="match status" value="1"/>
</dbReference>
<keyword evidence="10" id="KW-1185">Reference proteome</keyword>
<feature type="transmembrane region" description="Helical" evidence="7">
    <location>
        <begin position="157"/>
        <end position="190"/>
    </location>
</feature>
<sequence>MTALSVPTGGGGTLLSATVGRAGTFLRIVAGRLARAAALMLAVIAVTFLLISLAPGDPTVAIGGDAGIRDAATAQAIRAEYGLDRPLFEQIGTYVGRVLQGDLGESFVLNQSVWSTIAPRIGPTLLLSGVALVAAVVAGTLLGVFTARRPRKSMSHLVTVMSVAGFAMPSFWIGLLLIIVFAVALPIFPIGDMQSTLVGSGFFDQVADTLWHLVLPAATLGAIYLAQYSRLARASMLEVLGSDYVRTAHAKGLTPRRVVYKHALRNALVPIVTVVGTQFGQLLSSAVVVEVVFNWPGLGGLAFQSIQQRDTPVLLGILLLSAAFVVVANTATDFCYRIVDPRIRIRRTS</sequence>
<dbReference type="RefSeq" id="WP_405146737.1">
    <property type="nucleotide sequence ID" value="NZ_CP109527.1"/>
</dbReference>
<organism evidence="9 10">
    <name type="scientific">Nocardia salmonicida</name>
    <dbReference type="NCBI Taxonomy" id="53431"/>
    <lineage>
        <taxon>Bacteria</taxon>
        <taxon>Bacillati</taxon>
        <taxon>Actinomycetota</taxon>
        <taxon>Actinomycetes</taxon>
        <taxon>Mycobacteriales</taxon>
        <taxon>Nocardiaceae</taxon>
        <taxon>Nocardia</taxon>
    </lineage>
</organism>
<dbReference type="InterPro" id="IPR000515">
    <property type="entry name" value="MetI-like"/>
</dbReference>
<evidence type="ECO:0000313" key="10">
    <source>
        <dbReference type="Proteomes" id="UP001621418"/>
    </source>
</evidence>
<dbReference type="Pfam" id="PF19300">
    <property type="entry name" value="BPD_transp_1_N"/>
    <property type="match status" value="1"/>
</dbReference>
<evidence type="ECO:0000256" key="4">
    <source>
        <dbReference type="ARBA" id="ARBA00022692"/>
    </source>
</evidence>
<evidence type="ECO:0000256" key="2">
    <source>
        <dbReference type="ARBA" id="ARBA00022448"/>
    </source>
</evidence>
<proteinExistence type="inferred from homology"/>
<feature type="transmembrane region" description="Helical" evidence="7">
    <location>
        <begin position="313"/>
        <end position="339"/>
    </location>
</feature>
<protein>
    <submittedName>
        <fullName evidence="9">ABC transporter permease</fullName>
    </submittedName>
</protein>
<evidence type="ECO:0000256" key="3">
    <source>
        <dbReference type="ARBA" id="ARBA00022475"/>
    </source>
</evidence>
<feature type="transmembrane region" description="Helical" evidence="7">
    <location>
        <begin position="267"/>
        <end position="293"/>
    </location>
</feature>
<evidence type="ECO:0000256" key="1">
    <source>
        <dbReference type="ARBA" id="ARBA00004651"/>
    </source>
</evidence>
<evidence type="ECO:0000256" key="7">
    <source>
        <dbReference type="RuleBase" id="RU363032"/>
    </source>
</evidence>
<dbReference type="PANTHER" id="PTHR43163:SF9">
    <property type="entry name" value="ABC TRANSPORTER PERMEASE PROTEIN"/>
    <property type="match status" value="1"/>
</dbReference>
<keyword evidence="6 7" id="KW-0472">Membrane</keyword>
<feature type="domain" description="ABC transmembrane type-1" evidence="8">
    <location>
        <begin position="121"/>
        <end position="336"/>
    </location>
</feature>
<evidence type="ECO:0000256" key="5">
    <source>
        <dbReference type="ARBA" id="ARBA00022989"/>
    </source>
</evidence>
<accession>A0ABZ1N3H4</accession>
<evidence type="ECO:0000313" key="9">
    <source>
        <dbReference type="EMBL" id="WTY34397.1"/>
    </source>
</evidence>
<keyword evidence="2 7" id="KW-0813">Transport</keyword>
<feature type="transmembrane region" description="Helical" evidence="7">
    <location>
        <begin position="210"/>
        <end position="226"/>
    </location>
</feature>
<keyword evidence="4 7" id="KW-0812">Transmembrane</keyword>
<comment type="similarity">
    <text evidence="7">Belongs to the binding-protein-dependent transport system permease family.</text>
</comment>
<comment type="subcellular location">
    <subcellularLocation>
        <location evidence="1 7">Cell membrane</location>
        <topology evidence="1 7">Multi-pass membrane protein</topology>
    </subcellularLocation>
</comment>
<dbReference type="SUPFAM" id="SSF161098">
    <property type="entry name" value="MetI-like"/>
    <property type="match status" value="1"/>
</dbReference>
<dbReference type="PROSITE" id="PS50928">
    <property type="entry name" value="ABC_TM1"/>
    <property type="match status" value="1"/>
</dbReference>
<feature type="transmembrane region" description="Helical" evidence="7">
    <location>
        <begin position="125"/>
        <end position="145"/>
    </location>
</feature>
<dbReference type="InterPro" id="IPR035906">
    <property type="entry name" value="MetI-like_sf"/>
</dbReference>
<dbReference type="Pfam" id="PF00528">
    <property type="entry name" value="BPD_transp_1"/>
    <property type="match status" value="1"/>
</dbReference>
<dbReference type="Proteomes" id="UP001621418">
    <property type="component" value="Chromosome"/>
</dbReference>
<name>A0ABZ1N3H4_9NOCA</name>
<dbReference type="EMBL" id="CP109527">
    <property type="protein sequence ID" value="WTY34397.1"/>
    <property type="molecule type" value="Genomic_DNA"/>
</dbReference>
<gene>
    <name evidence="9" type="ORF">OG308_24165</name>
</gene>
<dbReference type="Gene3D" id="1.10.3720.10">
    <property type="entry name" value="MetI-like"/>
    <property type="match status" value="1"/>
</dbReference>
<evidence type="ECO:0000259" key="8">
    <source>
        <dbReference type="PROSITE" id="PS50928"/>
    </source>
</evidence>